<feature type="transmembrane region" description="Helical" evidence="7">
    <location>
        <begin position="80"/>
        <end position="101"/>
    </location>
</feature>
<dbReference type="PANTHER" id="PTHR11819:SF195">
    <property type="entry name" value="SODIUM_GLUCOSE COTRANSPORTER 4"/>
    <property type="match status" value="1"/>
</dbReference>
<feature type="transmembrane region" description="Helical" evidence="7">
    <location>
        <begin position="43"/>
        <end position="60"/>
    </location>
</feature>
<keyword evidence="4 7" id="KW-1133">Transmembrane helix</keyword>
<dbReference type="RefSeq" id="WP_338686422.1">
    <property type="nucleotide sequence ID" value="NZ_AP024702.1"/>
</dbReference>
<dbReference type="InterPro" id="IPR038377">
    <property type="entry name" value="Na/Glc_symporter_sf"/>
</dbReference>
<feature type="transmembrane region" description="Helical" evidence="7">
    <location>
        <begin position="325"/>
        <end position="346"/>
    </location>
</feature>
<dbReference type="Proteomes" id="UP001374893">
    <property type="component" value="Chromosome"/>
</dbReference>
<protein>
    <submittedName>
        <fullName evidence="8">Sodium transporter</fullName>
    </submittedName>
</protein>
<evidence type="ECO:0000256" key="6">
    <source>
        <dbReference type="RuleBase" id="RU362091"/>
    </source>
</evidence>
<gene>
    <name evidence="8" type="primary">sglT_1</name>
    <name evidence="8" type="ORF">HAHE_36170</name>
</gene>
<feature type="transmembrane region" description="Helical" evidence="7">
    <location>
        <begin position="6"/>
        <end position="22"/>
    </location>
</feature>
<evidence type="ECO:0000313" key="8">
    <source>
        <dbReference type="EMBL" id="BCX49709.1"/>
    </source>
</evidence>
<dbReference type="NCBIfam" id="TIGR00813">
    <property type="entry name" value="sss"/>
    <property type="match status" value="1"/>
</dbReference>
<keyword evidence="9" id="KW-1185">Reference proteome</keyword>
<sequence length="525" mass="56171">METLTISTFVLFFLIVIGFSLWKSRRTQGTTEDESSYFLGGRSLSWPVIGISIVAANISSEQMVGMAGAGAASQGLAVAAWQLMGSVFIALVAITLLPKFLRAGIYTMPEFLEYRYDKATRSVMALITVVIYVGVLLTAVLYTGATALKILVGIPMGSGVWIIGAIGTLYAATGGLKAIAYADLIQGIALLAGGMIVFFLGLNASGGWADFSTANADKLKLLLFEGHPGYKDLPWHTVFSSMWIVMVYYCGLNQFIVQRNLAAKTLRDGQLGMIFAGALWLLVPFAIVMPGIMAANLFPEEIADKADGAYPTLIKQLVGPGLRGFIFAAIAGAIVSTLASLLNSSSTIASIDLYQRLINPKASQSRIVMLGRILTVVFVIIGCISAPLLTDGVFGFIQQFQGFIWPGVVAAFLGAFLLPRAPSQAGFVALVLGPFAYSFFQIATKQGLFAGILGEPWFEMHFLTQVLCAFGVVFAVMIGITLARPLHEPRVLPEREDVALTTEPVVKVAAFAVIAAVAALFLIFR</sequence>
<dbReference type="Pfam" id="PF00474">
    <property type="entry name" value="SSF"/>
    <property type="match status" value="1"/>
</dbReference>
<keyword evidence="5 7" id="KW-0472">Membrane</keyword>
<feature type="transmembrane region" description="Helical" evidence="7">
    <location>
        <begin position="367"/>
        <end position="388"/>
    </location>
</feature>
<feature type="transmembrane region" description="Helical" evidence="7">
    <location>
        <begin position="122"/>
        <end position="144"/>
    </location>
</feature>
<feature type="transmembrane region" description="Helical" evidence="7">
    <location>
        <begin position="504"/>
        <end position="524"/>
    </location>
</feature>
<feature type="transmembrane region" description="Helical" evidence="7">
    <location>
        <begin position="273"/>
        <end position="295"/>
    </location>
</feature>
<comment type="subcellular location">
    <subcellularLocation>
        <location evidence="1">Membrane</location>
        <topology evidence="1">Multi-pass membrane protein</topology>
    </subcellularLocation>
</comment>
<organism evidence="8 9">
    <name type="scientific">Haloferula helveola</name>
    <dbReference type="NCBI Taxonomy" id="490095"/>
    <lineage>
        <taxon>Bacteria</taxon>
        <taxon>Pseudomonadati</taxon>
        <taxon>Verrucomicrobiota</taxon>
        <taxon>Verrucomicrobiia</taxon>
        <taxon>Verrucomicrobiales</taxon>
        <taxon>Verrucomicrobiaceae</taxon>
        <taxon>Haloferula</taxon>
    </lineage>
</organism>
<dbReference type="PANTHER" id="PTHR11819">
    <property type="entry name" value="SOLUTE CARRIER FAMILY 5"/>
    <property type="match status" value="1"/>
</dbReference>
<feature type="transmembrane region" description="Helical" evidence="7">
    <location>
        <begin position="400"/>
        <end position="418"/>
    </location>
</feature>
<feature type="transmembrane region" description="Helical" evidence="7">
    <location>
        <begin position="233"/>
        <end position="252"/>
    </location>
</feature>
<dbReference type="EMBL" id="AP024702">
    <property type="protein sequence ID" value="BCX49709.1"/>
    <property type="molecule type" value="Genomic_DNA"/>
</dbReference>
<accession>A0ABN6HDP7</accession>
<feature type="transmembrane region" description="Helical" evidence="7">
    <location>
        <begin position="425"/>
        <end position="442"/>
    </location>
</feature>
<comment type="similarity">
    <text evidence="2 6">Belongs to the sodium:solute symporter (SSF) (TC 2.A.21) family.</text>
</comment>
<evidence type="ECO:0000256" key="3">
    <source>
        <dbReference type="ARBA" id="ARBA00022692"/>
    </source>
</evidence>
<proteinExistence type="inferred from homology"/>
<name>A0ABN6HDP7_9BACT</name>
<dbReference type="PROSITE" id="PS50283">
    <property type="entry name" value="NA_SOLUT_SYMP_3"/>
    <property type="match status" value="1"/>
</dbReference>
<feature type="transmembrane region" description="Helical" evidence="7">
    <location>
        <begin position="184"/>
        <end position="202"/>
    </location>
</feature>
<evidence type="ECO:0000256" key="7">
    <source>
        <dbReference type="SAM" id="Phobius"/>
    </source>
</evidence>
<evidence type="ECO:0000256" key="2">
    <source>
        <dbReference type="ARBA" id="ARBA00006434"/>
    </source>
</evidence>
<feature type="transmembrane region" description="Helical" evidence="7">
    <location>
        <begin position="150"/>
        <end position="172"/>
    </location>
</feature>
<reference evidence="8 9" key="1">
    <citation type="submission" date="2021-06" db="EMBL/GenBank/DDBJ databases">
        <title>Complete genome of Haloferula helveola possessing various polysaccharide degrading enzymes.</title>
        <authorList>
            <person name="Takami H."/>
            <person name="Huang C."/>
            <person name="Hamasaki K."/>
        </authorList>
    </citation>
    <scope>NUCLEOTIDE SEQUENCE [LARGE SCALE GENOMIC DNA]</scope>
    <source>
        <strain evidence="8 9">CN-1</strain>
    </source>
</reference>
<feature type="transmembrane region" description="Helical" evidence="7">
    <location>
        <begin position="462"/>
        <end position="483"/>
    </location>
</feature>
<evidence type="ECO:0000256" key="5">
    <source>
        <dbReference type="ARBA" id="ARBA00023136"/>
    </source>
</evidence>
<dbReference type="Gene3D" id="1.20.1730.10">
    <property type="entry name" value="Sodium/glucose cotransporter"/>
    <property type="match status" value="1"/>
</dbReference>
<keyword evidence="3 7" id="KW-0812">Transmembrane</keyword>
<evidence type="ECO:0000256" key="4">
    <source>
        <dbReference type="ARBA" id="ARBA00022989"/>
    </source>
</evidence>
<evidence type="ECO:0000313" key="9">
    <source>
        <dbReference type="Proteomes" id="UP001374893"/>
    </source>
</evidence>
<evidence type="ECO:0000256" key="1">
    <source>
        <dbReference type="ARBA" id="ARBA00004141"/>
    </source>
</evidence>
<dbReference type="InterPro" id="IPR001734">
    <property type="entry name" value="Na/solute_symporter"/>
</dbReference>